<keyword evidence="4 9" id="KW-0812">Transmembrane</keyword>
<geneLocation type="plasmid" evidence="12 13">
    <name>pSfHH103e</name>
</geneLocation>
<evidence type="ECO:0000313" key="13">
    <source>
        <dbReference type="Proteomes" id="UP000007735"/>
    </source>
</evidence>
<protein>
    <submittedName>
        <fullName evidence="12">Sensor kinase protein</fullName>
        <ecNumber evidence="12">2.7.3.-</ecNumber>
    </submittedName>
</protein>
<feature type="transmembrane region" description="Helical" evidence="9">
    <location>
        <begin position="218"/>
        <end position="239"/>
    </location>
</feature>
<dbReference type="PANTHER" id="PTHR24421:SF37">
    <property type="entry name" value="SENSOR HISTIDINE KINASE NARS"/>
    <property type="match status" value="1"/>
</dbReference>
<organism evidence="12 13">
    <name type="scientific">Sinorhizobium fredii (strain HH103)</name>
    <dbReference type="NCBI Taxonomy" id="1117943"/>
    <lineage>
        <taxon>Bacteria</taxon>
        <taxon>Pseudomonadati</taxon>
        <taxon>Pseudomonadota</taxon>
        <taxon>Alphaproteobacteria</taxon>
        <taxon>Hyphomicrobiales</taxon>
        <taxon>Rhizobiaceae</taxon>
        <taxon>Sinorhizobium/Ensifer group</taxon>
        <taxon>Sinorhizobium</taxon>
    </lineage>
</organism>
<keyword evidence="7" id="KW-0902">Two-component regulatory system</keyword>
<dbReference type="Proteomes" id="UP000007735">
    <property type="component" value="Plasmid pSfHH103e"/>
</dbReference>
<keyword evidence="8 9" id="KW-0472">Membrane</keyword>
<evidence type="ECO:0000256" key="5">
    <source>
        <dbReference type="ARBA" id="ARBA00022777"/>
    </source>
</evidence>
<accession>G9AGZ0</accession>
<dbReference type="Pfam" id="PF02518">
    <property type="entry name" value="HATPase_c"/>
    <property type="match status" value="1"/>
</dbReference>
<dbReference type="Gene3D" id="1.20.5.1930">
    <property type="match status" value="1"/>
</dbReference>
<feature type="domain" description="Histidine kinase/HSP90-like ATPase" evidence="10">
    <location>
        <begin position="540"/>
        <end position="633"/>
    </location>
</feature>
<dbReference type="InterPro" id="IPR003594">
    <property type="entry name" value="HATPase_dom"/>
</dbReference>
<name>G9AGZ0_SINF1</name>
<evidence type="ECO:0000256" key="7">
    <source>
        <dbReference type="ARBA" id="ARBA00023012"/>
    </source>
</evidence>
<gene>
    <name evidence="12" type="ordered locus">SFHH103_05860</name>
</gene>
<dbReference type="Pfam" id="PF07730">
    <property type="entry name" value="HisKA_3"/>
    <property type="match status" value="1"/>
</dbReference>
<comment type="subcellular location">
    <subcellularLocation>
        <location evidence="1">Cell membrane</location>
        <topology evidence="1">Multi-pass membrane protein</topology>
    </subcellularLocation>
</comment>
<keyword evidence="12" id="KW-0614">Plasmid</keyword>
<dbReference type="SUPFAM" id="SSF55874">
    <property type="entry name" value="ATPase domain of HSP90 chaperone/DNA topoisomerase II/histidine kinase"/>
    <property type="match status" value="1"/>
</dbReference>
<dbReference type="InterPro" id="IPR011712">
    <property type="entry name" value="Sig_transdc_His_kin_sub3_dim/P"/>
</dbReference>
<evidence type="ECO:0000256" key="8">
    <source>
        <dbReference type="ARBA" id="ARBA00023136"/>
    </source>
</evidence>
<evidence type="ECO:0000313" key="12">
    <source>
        <dbReference type="EMBL" id="CCF00322.1"/>
    </source>
</evidence>
<proteinExistence type="predicted"/>
<dbReference type="GO" id="GO:0046983">
    <property type="term" value="F:protein dimerization activity"/>
    <property type="evidence" value="ECO:0007669"/>
    <property type="project" value="InterPro"/>
</dbReference>
<dbReference type="AlphaFoldDB" id="G9AGZ0"/>
<dbReference type="HOGENOM" id="CLU_487366_0_0_5"/>
<keyword evidence="2" id="KW-1003">Cell membrane</keyword>
<evidence type="ECO:0000256" key="2">
    <source>
        <dbReference type="ARBA" id="ARBA00022475"/>
    </source>
</evidence>
<evidence type="ECO:0000259" key="10">
    <source>
        <dbReference type="Pfam" id="PF02518"/>
    </source>
</evidence>
<dbReference type="Gene3D" id="3.30.565.10">
    <property type="entry name" value="Histidine kinase-like ATPase, C-terminal domain"/>
    <property type="match status" value="1"/>
</dbReference>
<evidence type="ECO:0000256" key="3">
    <source>
        <dbReference type="ARBA" id="ARBA00022679"/>
    </source>
</evidence>
<keyword evidence="6 9" id="KW-1133">Transmembrane helix</keyword>
<evidence type="ECO:0000256" key="9">
    <source>
        <dbReference type="SAM" id="Phobius"/>
    </source>
</evidence>
<dbReference type="PATRIC" id="fig|380.5.peg.5416"/>
<keyword evidence="5 12" id="KW-0418">Kinase</keyword>
<feature type="transmembrane region" description="Helical" evidence="9">
    <location>
        <begin position="185"/>
        <end position="206"/>
    </location>
</feature>
<feature type="transmembrane region" description="Helical" evidence="9">
    <location>
        <begin position="115"/>
        <end position="135"/>
    </location>
</feature>
<dbReference type="GO" id="GO:0000155">
    <property type="term" value="F:phosphorelay sensor kinase activity"/>
    <property type="evidence" value="ECO:0007669"/>
    <property type="project" value="InterPro"/>
</dbReference>
<dbReference type="KEGG" id="sfh:SFHH103_05860"/>
<feature type="transmembrane region" description="Helical" evidence="9">
    <location>
        <begin position="156"/>
        <end position="179"/>
    </location>
</feature>
<evidence type="ECO:0000256" key="4">
    <source>
        <dbReference type="ARBA" id="ARBA00022692"/>
    </source>
</evidence>
<evidence type="ECO:0000256" key="1">
    <source>
        <dbReference type="ARBA" id="ARBA00004651"/>
    </source>
</evidence>
<keyword evidence="3 12" id="KW-0808">Transferase</keyword>
<dbReference type="InterPro" id="IPR050482">
    <property type="entry name" value="Sensor_HK_TwoCompSys"/>
</dbReference>
<dbReference type="GO" id="GO:0005886">
    <property type="term" value="C:plasma membrane"/>
    <property type="evidence" value="ECO:0007669"/>
    <property type="project" value="UniProtKB-SubCell"/>
</dbReference>
<feature type="transmembrane region" description="Helical" evidence="9">
    <location>
        <begin position="85"/>
        <end position="103"/>
    </location>
</feature>
<dbReference type="InterPro" id="IPR036890">
    <property type="entry name" value="HATPase_C_sf"/>
</dbReference>
<sequence length="635" mass="70519">MPATARASWRSSVSASYRYRSRNETVAGLPAARVQSPPMVCEPEKRTLAVKRRAPAISTVKAEHGLATATNRQTWINTFRARSDGVIAIARIVLAIGSLWITWLDAAIRPSRSDLVFWLLIAYLVYAIAAALFVWKAQVHLVRGTFVRHMIDVATLIVLAFLTGRVSGPVFMLMPFVQLTATLHWLWRGALWTGSIGVAVLAYLALSNTGWPFNSDVDAAVALSFILSLLTATILLTWLGTHQEAVRSHLLRLVERTPSAPDGRDWPAEAALDYAAQMMRVDRALLIWSDGDEPWTNLAIWKNGASEIRHLSPAAYLPWTPKVLQHASLLIVDAKRSRALIHRGEGRFDRWRGDDLPISPALVAEFSITSAISVQFHANDVEARLFLLDPPAPTLDDVALAEIVADRLKTLFEQAILLRRLSDAAALEVRIKIGRDIHDGVLQTLAGTALQLQALRSSKAAPDVIDRRLMAIQAMLFEEQRDLRTLIRALEPGSDHRHAGDSQLALRLEALADRLRQQWSIDFRFVLDPEDLWLPAAIIDELARMIAEATANAARHGHARTIEARLRLEGASVILTVDDDGTGFGFDRRLEHSELESSKVGPRSLRERAATRGGELSIDRVEQWTRITIKIPAHP</sequence>
<feature type="domain" description="Signal transduction histidine kinase subgroup 3 dimerisation and phosphoacceptor" evidence="11">
    <location>
        <begin position="430"/>
        <end position="493"/>
    </location>
</feature>
<dbReference type="CDD" id="cd16917">
    <property type="entry name" value="HATPase_UhpB-NarQ-NarX-like"/>
    <property type="match status" value="1"/>
</dbReference>
<dbReference type="EC" id="2.7.3.-" evidence="12"/>
<reference evidence="12 13" key="1">
    <citation type="journal article" date="2012" name="J. Bacteriol.">
        <title>Genome sequence of the soybean symbiont Sinorhizobium fredii HH103.</title>
        <authorList>
            <person name="Weidner S."/>
            <person name="Becker A."/>
            <person name="Bonilla I."/>
            <person name="Jaenicke S."/>
            <person name="Lloret J."/>
            <person name="Margaret I."/>
            <person name="Puhler A."/>
            <person name="Ruiz-Sainz J.E."/>
            <person name="Schneiker-Bekel S."/>
            <person name="Szczepanowski R."/>
            <person name="Vinardell J.M."/>
            <person name="Zehner S."/>
            <person name="Gottfert M."/>
        </authorList>
    </citation>
    <scope>NUCLEOTIDE SEQUENCE [LARGE SCALE GENOMIC DNA]</scope>
    <source>
        <strain evidence="12 13">HH103</strain>
        <plasmid evidence="13">pSfHH103e</plasmid>
    </source>
</reference>
<dbReference type="EMBL" id="HE616899">
    <property type="protein sequence ID" value="CCF00322.1"/>
    <property type="molecule type" value="Genomic_DNA"/>
</dbReference>
<evidence type="ECO:0000259" key="11">
    <source>
        <dbReference type="Pfam" id="PF07730"/>
    </source>
</evidence>
<dbReference type="PANTHER" id="PTHR24421">
    <property type="entry name" value="NITRATE/NITRITE SENSOR PROTEIN NARX-RELATED"/>
    <property type="match status" value="1"/>
</dbReference>
<evidence type="ECO:0000256" key="6">
    <source>
        <dbReference type="ARBA" id="ARBA00022989"/>
    </source>
</evidence>